<dbReference type="AlphaFoldDB" id="A0A5M3MXQ5"/>
<dbReference type="Proteomes" id="UP000053558">
    <property type="component" value="Unassembled WGS sequence"/>
</dbReference>
<feature type="compositionally biased region" description="Low complexity" evidence="1">
    <location>
        <begin position="224"/>
        <end position="244"/>
    </location>
</feature>
<feature type="compositionally biased region" description="Polar residues" evidence="1">
    <location>
        <begin position="166"/>
        <end position="176"/>
    </location>
</feature>
<organism evidence="2 3">
    <name type="scientific">Coniophora puteana (strain RWD-64-598)</name>
    <name type="common">Brown rot fungus</name>
    <dbReference type="NCBI Taxonomy" id="741705"/>
    <lineage>
        <taxon>Eukaryota</taxon>
        <taxon>Fungi</taxon>
        <taxon>Dikarya</taxon>
        <taxon>Basidiomycota</taxon>
        <taxon>Agaricomycotina</taxon>
        <taxon>Agaricomycetes</taxon>
        <taxon>Agaricomycetidae</taxon>
        <taxon>Boletales</taxon>
        <taxon>Coniophorineae</taxon>
        <taxon>Coniophoraceae</taxon>
        <taxon>Coniophora</taxon>
    </lineage>
</organism>
<protein>
    <submittedName>
        <fullName evidence="2">Uncharacterized protein</fullName>
    </submittedName>
</protein>
<dbReference type="EMBL" id="JH711575">
    <property type="protein sequence ID" value="EIW83898.1"/>
    <property type="molecule type" value="Genomic_DNA"/>
</dbReference>
<reference evidence="3" key="1">
    <citation type="journal article" date="2012" name="Science">
        <title>The Paleozoic origin of enzymatic lignin decomposition reconstructed from 31 fungal genomes.</title>
        <authorList>
            <person name="Floudas D."/>
            <person name="Binder M."/>
            <person name="Riley R."/>
            <person name="Barry K."/>
            <person name="Blanchette R.A."/>
            <person name="Henrissat B."/>
            <person name="Martinez A.T."/>
            <person name="Otillar R."/>
            <person name="Spatafora J.W."/>
            <person name="Yadav J.S."/>
            <person name="Aerts A."/>
            <person name="Benoit I."/>
            <person name="Boyd A."/>
            <person name="Carlson A."/>
            <person name="Copeland A."/>
            <person name="Coutinho P.M."/>
            <person name="de Vries R.P."/>
            <person name="Ferreira P."/>
            <person name="Findley K."/>
            <person name="Foster B."/>
            <person name="Gaskell J."/>
            <person name="Glotzer D."/>
            <person name="Gorecki P."/>
            <person name="Heitman J."/>
            <person name="Hesse C."/>
            <person name="Hori C."/>
            <person name="Igarashi K."/>
            <person name="Jurgens J.A."/>
            <person name="Kallen N."/>
            <person name="Kersten P."/>
            <person name="Kohler A."/>
            <person name="Kuees U."/>
            <person name="Kumar T.K.A."/>
            <person name="Kuo A."/>
            <person name="LaButti K."/>
            <person name="Larrondo L.F."/>
            <person name="Lindquist E."/>
            <person name="Ling A."/>
            <person name="Lombard V."/>
            <person name="Lucas S."/>
            <person name="Lundell T."/>
            <person name="Martin R."/>
            <person name="McLaughlin D.J."/>
            <person name="Morgenstern I."/>
            <person name="Morin E."/>
            <person name="Murat C."/>
            <person name="Nagy L.G."/>
            <person name="Nolan M."/>
            <person name="Ohm R.A."/>
            <person name="Patyshakuliyeva A."/>
            <person name="Rokas A."/>
            <person name="Ruiz-Duenas F.J."/>
            <person name="Sabat G."/>
            <person name="Salamov A."/>
            <person name="Samejima M."/>
            <person name="Schmutz J."/>
            <person name="Slot J.C."/>
            <person name="St John F."/>
            <person name="Stenlid J."/>
            <person name="Sun H."/>
            <person name="Sun S."/>
            <person name="Syed K."/>
            <person name="Tsang A."/>
            <person name="Wiebenga A."/>
            <person name="Young D."/>
            <person name="Pisabarro A."/>
            <person name="Eastwood D.C."/>
            <person name="Martin F."/>
            <person name="Cullen D."/>
            <person name="Grigoriev I.V."/>
            <person name="Hibbett D.S."/>
        </authorList>
    </citation>
    <scope>NUCLEOTIDE SEQUENCE [LARGE SCALE GENOMIC DNA]</scope>
    <source>
        <strain evidence="3">RWD-64-598 SS2</strain>
    </source>
</reference>
<evidence type="ECO:0000313" key="3">
    <source>
        <dbReference type="Proteomes" id="UP000053558"/>
    </source>
</evidence>
<dbReference type="KEGG" id="cput:CONPUDRAFT_150946"/>
<accession>A0A5M3MXQ5</accession>
<proteinExistence type="predicted"/>
<comment type="caution">
    <text evidence="2">The sequence shown here is derived from an EMBL/GenBank/DDBJ whole genome shotgun (WGS) entry which is preliminary data.</text>
</comment>
<dbReference type="GeneID" id="19202785"/>
<dbReference type="OrthoDB" id="3043484at2759"/>
<evidence type="ECO:0000313" key="2">
    <source>
        <dbReference type="EMBL" id="EIW83898.1"/>
    </source>
</evidence>
<dbReference type="RefSeq" id="XP_007765755.1">
    <property type="nucleotide sequence ID" value="XM_007767565.1"/>
</dbReference>
<feature type="region of interest" description="Disordered" evidence="1">
    <location>
        <begin position="162"/>
        <end position="261"/>
    </location>
</feature>
<sequence>MPAPHCYVLGGSGSIQGYQTNARGPFIAASKTSPPFPIAVFYHDATLTELLDVVQEAVTSLANPRANAATAVALLRALGRRADRLNMTRLYTWDRFYPIVYGKHVGVYFRWEDAEIEVTGLFHRRFQRVRSFSDALVFMITKARVTSGDGLLTPPAIPSPLAFTAGQRSTTSSPQVGVNLAIPPSGSSRSRSNASRSTTGSSSQTPSAAPPPNSVRSSKRSTNTSRAPSSSLAASSLVSSPLTTQHSEALPPDDVDETASSIESIQSWVEAVSLIPPAPLQPTNAANREPRTSDIIYCHSRSLSGIQDTYYEGDELPHHPDPPPMELLGPAASHYFSTHGFLPQSIWTIYYAFKEACDAAEFVGIVARRGTAQLEAGYIFDLISGRWREADPVDEDIVVSDS</sequence>
<name>A0A5M3MXQ5_CONPW</name>
<keyword evidence="3" id="KW-1185">Reference proteome</keyword>
<gene>
    <name evidence="2" type="ORF">CONPUDRAFT_150946</name>
</gene>
<evidence type="ECO:0000256" key="1">
    <source>
        <dbReference type="SAM" id="MobiDB-lite"/>
    </source>
</evidence>
<feature type="compositionally biased region" description="Low complexity" evidence="1">
    <location>
        <begin position="183"/>
        <end position="207"/>
    </location>
</feature>